<dbReference type="RefSeq" id="WP_096293706.1">
    <property type="nucleotide sequence ID" value="NZ_LT907782.1"/>
</dbReference>
<name>A0A285C0H7_9PROT</name>
<protein>
    <submittedName>
        <fullName evidence="2">Uncharacterized protein</fullName>
    </submittedName>
</protein>
<keyword evidence="1" id="KW-0472">Membrane</keyword>
<dbReference type="EMBL" id="LT907782">
    <property type="protein sequence ID" value="SNX60970.1"/>
    <property type="molecule type" value="Genomic_DNA"/>
</dbReference>
<keyword evidence="1" id="KW-0812">Transmembrane</keyword>
<feature type="transmembrane region" description="Helical" evidence="1">
    <location>
        <begin position="48"/>
        <end position="69"/>
    </location>
</feature>
<feature type="transmembrane region" description="Helical" evidence="1">
    <location>
        <begin position="114"/>
        <end position="134"/>
    </location>
</feature>
<evidence type="ECO:0000313" key="2">
    <source>
        <dbReference type="EMBL" id="SNX60970.1"/>
    </source>
</evidence>
<evidence type="ECO:0000256" key="1">
    <source>
        <dbReference type="SAM" id="Phobius"/>
    </source>
</evidence>
<proteinExistence type="predicted"/>
<evidence type="ECO:0000313" key="3">
    <source>
        <dbReference type="Proteomes" id="UP000242498"/>
    </source>
</evidence>
<accession>A0A285C0H7</accession>
<reference evidence="2 3" key="1">
    <citation type="submission" date="2017-08" db="EMBL/GenBank/DDBJ databases">
        <authorList>
            <person name="de Groot N.N."/>
        </authorList>
    </citation>
    <scope>NUCLEOTIDE SEQUENCE [LARGE SCALE GENOMIC DNA]</scope>
    <source>
        <strain evidence="2 3">Nm15</strain>
    </source>
</reference>
<gene>
    <name evidence="2" type="ORF">SAMN06296273_2430</name>
</gene>
<feature type="transmembrane region" description="Helical" evidence="1">
    <location>
        <begin position="21"/>
        <end position="42"/>
    </location>
</feature>
<sequence>MADNYDARVQQVTDRYIHASYGLWNALLTVNGLILAAATMVSGDQGSYFKLAVVVLAMFSIGLLTYNYVVIKLTYFRIGEVISSNPDQLTPEVKEKDINNALTRNKRAKWFENICLIILLIQSALLVVNFVYSIA</sequence>
<dbReference type="Proteomes" id="UP000242498">
    <property type="component" value="Chromosome I"/>
</dbReference>
<organism evidence="2 3">
    <name type="scientific">Nitrosomonas ureae</name>
    <dbReference type="NCBI Taxonomy" id="44577"/>
    <lineage>
        <taxon>Bacteria</taxon>
        <taxon>Pseudomonadati</taxon>
        <taxon>Pseudomonadota</taxon>
        <taxon>Betaproteobacteria</taxon>
        <taxon>Nitrosomonadales</taxon>
        <taxon>Nitrosomonadaceae</taxon>
        <taxon>Nitrosomonas</taxon>
    </lineage>
</organism>
<keyword evidence="1" id="KW-1133">Transmembrane helix</keyword>
<dbReference type="AlphaFoldDB" id="A0A285C0H7"/>